<gene>
    <name evidence="1" type="ORF">pVAPB_0520</name>
</gene>
<dbReference type="EMBL" id="AM947676">
    <property type="protein sequence ID" value="CAQ30330.1"/>
    <property type="molecule type" value="Genomic_DNA"/>
</dbReference>
<name>B4F358_RHOHA</name>
<keyword evidence="1" id="KW-0614">Plasmid</keyword>
<geneLocation type="plasmid" evidence="1">
    <name>pVAPB1593</name>
</geneLocation>
<protein>
    <submittedName>
        <fullName evidence="1">Uncharacterized protein</fullName>
    </submittedName>
</protein>
<organism evidence="1">
    <name type="scientific">Rhodococcus hoagii</name>
    <name type="common">Corynebacterium equii</name>
    <dbReference type="NCBI Taxonomy" id="43767"/>
    <lineage>
        <taxon>Bacteria</taxon>
        <taxon>Bacillati</taxon>
        <taxon>Actinomycetota</taxon>
        <taxon>Actinomycetes</taxon>
        <taxon>Mycobacteriales</taxon>
        <taxon>Nocardiaceae</taxon>
        <taxon>Prescottella</taxon>
    </lineage>
</organism>
<reference evidence="1" key="1">
    <citation type="journal article" date="2008" name="J. Bacteriol.">
        <title>Evolution of the Rhodococcus equi vap pathogenicity island seen through comparison of host-associated vapA and vapB virulence plasmids.</title>
        <authorList>
            <person name="Letek M."/>
            <person name="Ocampo-Sosa A.A."/>
            <person name="Sanders M."/>
            <person name="Fogarty U."/>
            <person name="Buckley T."/>
            <person name="Leadon D.P."/>
            <person name="Gonzalez P."/>
            <person name="Scortti M."/>
            <person name="Meijer W.G."/>
            <person name="Parkhill J."/>
            <person name="Bentley S."/>
            <person name="Vazquez-Boland J.A."/>
        </authorList>
    </citation>
    <scope>NUCLEOTIDE SEQUENCE [LARGE SCALE GENOMIC DNA]</scope>
    <source>
        <strain evidence="1">PAM1593</strain>
        <plasmid evidence="1">pVAPB1593</plasmid>
    </source>
</reference>
<accession>B4F358</accession>
<sequence>MRFSVHSLKTIGLPLDLLSNPNQIQHSPAFPPEHRVELTLVGIIDSRRRKTTQVIPISDELRINPAHPGAPAVALEVGAVLGDCFVFLVPVVWDSAENQWKKVADHVVAGGKFAAGGPKFEDLVEELTGSCFYGAVAVHDRISPFAHEAPGLFRK</sequence>
<dbReference type="AlphaFoldDB" id="B4F358"/>
<proteinExistence type="predicted"/>
<evidence type="ECO:0000313" key="1">
    <source>
        <dbReference type="EMBL" id="CAQ30330.1"/>
    </source>
</evidence>